<evidence type="ECO:0000313" key="1">
    <source>
        <dbReference type="EMBL" id="KKM06647.1"/>
    </source>
</evidence>
<comment type="caution">
    <text evidence="1">The sequence shown here is derived from an EMBL/GenBank/DDBJ whole genome shotgun (WGS) entry which is preliminary data.</text>
</comment>
<dbReference type="AlphaFoldDB" id="A0A0F9HU16"/>
<sequence length="98" mass="10868">MKENPVVASVRESVDTQCDCGEVDHHPGANYYVTVIDGTRWRCLAGPFANHRDALRMVGPARDKAQELDERAAFYAFGTTAMAQSYTKPGLLNQHLDN</sequence>
<gene>
    <name evidence="1" type="ORF">LCGC14_1741830</name>
</gene>
<organism evidence="1">
    <name type="scientific">marine sediment metagenome</name>
    <dbReference type="NCBI Taxonomy" id="412755"/>
    <lineage>
        <taxon>unclassified sequences</taxon>
        <taxon>metagenomes</taxon>
        <taxon>ecological metagenomes</taxon>
    </lineage>
</organism>
<proteinExistence type="predicted"/>
<dbReference type="EMBL" id="LAZR01015944">
    <property type="protein sequence ID" value="KKM06647.1"/>
    <property type="molecule type" value="Genomic_DNA"/>
</dbReference>
<accession>A0A0F9HU16</accession>
<reference evidence="1" key="1">
    <citation type="journal article" date="2015" name="Nature">
        <title>Complex archaea that bridge the gap between prokaryotes and eukaryotes.</title>
        <authorList>
            <person name="Spang A."/>
            <person name="Saw J.H."/>
            <person name="Jorgensen S.L."/>
            <person name="Zaremba-Niedzwiedzka K."/>
            <person name="Martijn J."/>
            <person name="Lind A.E."/>
            <person name="van Eijk R."/>
            <person name="Schleper C."/>
            <person name="Guy L."/>
            <person name="Ettema T.J."/>
        </authorList>
    </citation>
    <scope>NUCLEOTIDE SEQUENCE</scope>
</reference>
<name>A0A0F9HU16_9ZZZZ</name>
<protein>
    <submittedName>
        <fullName evidence="1">Uncharacterized protein</fullName>
    </submittedName>
</protein>